<proteinExistence type="predicted"/>
<organism evidence="3 4">
    <name type="scientific">Holdemanella biformis</name>
    <dbReference type="NCBI Taxonomy" id="1735"/>
    <lineage>
        <taxon>Bacteria</taxon>
        <taxon>Bacillati</taxon>
        <taxon>Bacillota</taxon>
        <taxon>Erysipelotrichia</taxon>
        <taxon>Erysipelotrichales</taxon>
        <taxon>Erysipelotrichaceae</taxon>
        <taxon>Holdemanella</taxon>
    </lineage>
</organism>
<dbReference type="InterPro" id="IPR052734">
    <property type="entry name" value="Nod_factor_acetyltransferase"/>
</dbReference>
<sequence length="329" mass="38738">MQKLKVRTEFIDVYRGIGIFLMIACHVYFGYAFDKFVHAFHMPMFFFVSGFFFRFSDTKNFLKKKIKTLIIPYIIFGSLNIYIYSLLKGKFYYNAFEHLFWINTEGLMDIGAVWFLTSLFWASIIYLIINKLVMPRSMIHLIVVMLAIFGNLSYQLSSIRLPWSLESAFVAVGFIHLGNIFYKKKNNTIINRIFKLRFFELLILTVITCYLIYINGYINMRTGQYANISLFWINALLSIIIVWNTSKFLVYTFNKKGRFGKLIYFIKIMGRDSITFLCLNQIVICTLNIILPVFNIYIRKICILVITIFLLFVLNHILSNTKIKIILGK</sequence>
<evidence type="ECO:0000259" key="2">
    <source>
        <dbReference type="Pfam" id="PF01757"/>
    </source>
</evidence>
<keyword evidence="1" id="KW-1133">Transmembrane helix</keyword>
<dbReference type="EMBL" id="QRYQ01000016">
    <property type="protein sequence ID" value="RGU90591.1"/>
    <property type="molecule type" value="Genomic_DNA"/>
</dbReference>
<accession>A0A395WB19</accession>
<dbReference type="PANTHER" id="PTHR37312:SF1">
    <property type="entry name" value="MEMBRANE-BOUND ACYLTRANSFERASE YKRP-RELATED"/>
    <property type="match status" value="1"/>
</dbReference>
<dbReference type="RefSeq" id="WP_118325477.1">
    <property type="nucleotide sequence ID" value="NZ_QRYH01000016.1"/>
</dbReference>
<dbReference type="Proteomes" id="UP000265489">
    <property type="component" value="Unassembled WGS sequence"/>
</dbReference>
<feature type="transmembrane region" description="Helical" evidence="1">
    <location>
        <begin position="138"/>
        <end position="157"/>
    </location>
</feature>
<feature type="transmembrane region" description="Helical" evidence="1">
    <location>
        <begin position="68"/>
        <end position="87"/>
    </location>
</feature>
<protein>
    <recommendedName>
        <fullName evidence="2">Acyltransferase 3 domain-containing protein</fullName>
    </recommendedName>
</protein>
<feature type="transmembrane region" description="Helical" evidence="1">
    <location>
        <begin position="12"/>
        <end position="33"/>
    </location>
</feature>
<feature type="transmembrane region" description="Helical" evidence="1">
    <location>
        <begin position="163"/>
        <end position="182"/>
    </location>
</feature>
<name>A0A395WB19_9FIRM</name>
<feature type="transmembrane region" description="Helical" evidence="1">
    <location>
        <begin position="194"/>
        <end position="218"/>
    </location>
</feature>
<keyword evidence="1" id="KW-0812">Transmembrane</keyword>
<evidence type="ECO:0000313" key="3">
    <source>
        <dbReference type="EMBL" id="RGU90591.1"/>
    </source>
</evidence>
<feature type="domain" description="Acyltransferase 3" evidence="2">
    <location>
        <begin position="10"/>
        <end position="312"/>
    </location>
</feature>
<dbReference type="InterPro" id="IPR002656">
    <property type="entry name" value="Acyl_transf_3_dom"/>
</dbReference>
<dbReference type="GO" id="GO:0016747">
    <property type="term" value="F:acyltransferase activity, transferring groups other than amino-acyl groups"/>
    <property type="evidence" value="ECO:0007669"/>
    <property type="project" value="InterPro"/>
</dbReference>
<dbReference type="GeneID" id="66579971"/>
<feature type="transmembrane region" description="Helical" evidence="1">
    <location>
        <begin position="107"/>
        <end position="129"/>
    </location>
</feature>
<reference evidence="3 4" key="1">
    <citation type="submission" date="2018-08" db="EMBL/GenBank/DDBJ databases">
        <title>A genome reference for cultivated species of the human gut microbiota.</title>
        <authorList>
            <person name="Zou Y."/>
            <person name="Xue W."/>
            <person name="Luo G."/>
        </authorList>
    </citation>
    <scope>NUCLEOTIDE SEQUENCE [LARGE SCALE GENOMIC DNA]</scope>
    <source>
        <strain evidence="3 4">AF15-20</strain>
    </source>
</reference>
<comment type="caution">
    <text evidence="3">The sequence shown here is derived from an EMBL/GenBank/DDBJ whole genome shotgun (WGS) entry which is preliminary data.</text>
</comment>
<dbReference type="AlphaFoldDB" id="A0A395WB19"/>
<feature type="transmembrane region" description="Helical" evidence="1">
    <location>
        <begin position="39"/>
        <end position="56"/>
    </location>
</feature>
<evidence type="ECO:0000256" key="1">
    <source>
        <dbReference type="SAM" id="Phobius"/>
    </source>
</evidence>
<evidence type="ECO:0000313" key="4">
    <source>
        <dbReference type="Proteomes" id="UP000265489"/>
    </source>
</evidence>
<feature type="transmembrane region" description="Helical" evidence="1">
    <location>
        <begin position="230"/>
        <end position="253"/>
    </location>
</feature>
<keyword evidence="1" id="KW-0472">Membrane</keyword>
<feature type="transmembrane region" description="Helical" evidence="1">
    <location>
        <begin position="297"/>
        <end position="318"/>
    </location>
</feature>
<feature type="transmembrane region" description="Helical" evidence="1">
    <location>
        <begin position="274"/>
        <end position="291"/>
    </location>
</feature>
<dbReference type="PANTHER" id="PTHR37312">
    <property type="entry name" value="MEMBRANE-BOUND ACYLTRANSFERASE YKRP-RELATED"/>
    <property type="match status" value="1"/>
</dbReference>
<dbReference type="Pfam" id="PF01757">
    <property type="entry name" value="Acyl_transf_3"/>
    <property type="match status" value="1"/>
</dbReference>
<gene>
    <name evidence="3" type="ORF">DWW32_08515</name>
</gene>